<gene>
    <name evidence="2" type="ORF">WI372_16770</name>
</gene>
<evidence type="ECO:0000259" key="1">
    <source>
        <dbReference type="Pfam" id="PF07995"/>
    </source>
</evidence>
<dbReference type="PANTHER" id="PTHR19328">
    <property type="entry name" value="HEDGEHOG-INTERACTING PROTEIN"/>
    <property type="match status" value="1"/>
</dbReference>
<evidence type="ECO:0000313" key="3">
    <source>
        <dbReference type="Proteomes" id="UP001484239"/>
    </source>
</evidence>
<dbReference type="Pfam" id="PF07995">
    <property type="entry name" value="GSDH"/>
    <property type="match status" value="1"/>
</dbReference>
<dbReference type="InterPro" id="IPR011042">
    <property type="entry name" value="6-blade_b-propeller_TolB-like"/>
</dbReference>
<name>A0ABU9ED27_9BACT</name>
<proteinExistence type="predicted"/>
<protein>
    <submittedName>
        <fullName evidence="2">PQQ-dependent sugar dehydrogenase</fullName>
    </submittedName>
</protein>
<organism evidence="2 3">
    <name type="scientific">Gaopeijia maritima</name>
    <dbReference type="NCBI Taxonomy" id="3119007"/>
    <lineage>
        <taxon>Bacteria</taxon>
        <taxon>Pseudomonadati</taxon>
        <taxon>Gemmatimonadota</taxon>
        <taxon>Longimicrobiia</taxon>
        <taxon>Gaopeijiales</taxon>
        <taxon>Gaopeijiaceae</taxon>
        <taxon>Gaopeijia</taxon>
    </lineage>
</organism>
<dbReference type="PROSITE" id="PS51257">
    <property type="entry name" value="PROKAR_LIPOPROTEIN"/>
    <property type="match status" value="1"/>
</dbReference>
<dbReference type="RefSeq" id="WP_405282553.1">
    <property type="nucleotide sequence ID" value="NZ_CP144380.1"/>
</dbReference>
<comment type="caution">
    <text evidence="2">The sequence shown here is derived from an EMBL/GenBank/DDBJ whole genome shotgun (WGS) entry which is preliminary data.</text>
</comment>
<dbReference type="EMBL" id="JBBHLI010000013">
    <property type="protein sequence ID" value="MEK9502650.1"/>
    <property type="molecule type" value="Genomic_DNA"/>
</dbReference>
<keyword evidence="3" id="KW-1185">Reference proteome</keyword>
<reference evidence="2 3" key="1">
    <citation type="submission" date="2024-02" db="EMBL/GenBank/DDBJ databases">
        <title>A novel Gemmatimonadota bacterium.</title>
        <authorList>
            <person name="Du Z.-J."/>
            <person name="Ye Y.-Q."/>
        </authorList>
    </citation>
    <scope>NUCLEOTIDE SEQUENCE [LARGE SCALE GENOMIC DNA]</scope>
    <source>
        <strain evidence="2 3">DH-20</strain>
    </source>
</reference>
<feature type="domain" description="Glucose/Sorbosone dehydrogenase" evidence="1">
    <location>
        <begin position="63"/>
        <end position="374"/>
    </location>
</feature>
<dbReference type="Gene3D" id="2.120.10.30">
    <property type="entry name" value="TolB, C-terminal domain"/>
    <property type="match status" value="1"/>
</dbReference>
<dbReference type="PANTHER" id="PTHR19328:SF75">
    <property type="entry name" value="ALDOSE SUGAR DEHYDROGENASE YLII"/>
    <property type="match status" value="1"/>
</dbReference>
<sequence>MSTPRWTPVLLLLALLACGDDPTTPADPDPDPDPDPQPRADLAVEVVVPYLDAAIFLTSPPGDDRSFIVDQGGQLRIVEGGELQPTPWLDISGGIASGGERGLLGLAFDPAFASNGRFFLNFTNPEGDTRVVRYTAADPAASTAAIVAADTILRVPQYDSNHNGGMLAIGPDGYLYVAVGDGGGGGDPLQAGQDPNNLLGSLLRIDFDGNAAPGNPFSAGAGDARIWATGLRNPWRFSFDAPSGMLWVADVGQSEREEVNAVQANRAGVNYGWNVMEGSLCYDASQCNQTGLELPVYEYDHGTGCSVTGGYVYRGSALTGHTGRYFFSDFCSGFVRSFTLDGGEVTDLVEHDVGSLGSISSFGVDAQGELYLLEWGGRVLRLVESDAT</sequence>
<dbReference type="SUPFAM" id="SSF50952">
    <property type="entry name" value="Soluble quinoprotein glucose dehydrogenase"/>
    <property type="match status" value="1"/>
</dbReference>
<dbReference type="InterPro" id="IPR012938">
    <property type="entry name" value="Glc/Sorbosone_DH"/>
</dbReference>
<dbReference type="Proteomes" id="UP001484239">
    <property type="component" value="Unassembled WGS sequence"/>
</dbReference>
<evidence type="ECO:0000313" key="2">
    <source>
        <dbReference type="EMBL" id="MEK9502650.1"/>
    </source>
</evidence>
<accession>A0ABU9ED27</accession>
<dbReference type="InterPro" id="IPR011041">
    <property type="entry name" value="Quinoprot_gluc/sorb_DH_b-prop"/>
</dbReference>